<protein>
    <submittedName>
        <fullName evidence="1">Uncharacterized protein</fullName>
    </submittedName>
</protein>
<reference evidence="1 2" key="2">
    <citation type="journal article" date="2022" name="Mol. Ecol. Resour.">
        <title>The genomes of chicory, endive, great burdock and yacon provide insights into Asteraceae paleo-polyploidization history and plant inulin production.</title>
        <authorList>
            <person name="Fan W."/>
            <person name="Wang S."/>
            <person name="Wang H."/>
            <person name="Wang A."/>
            <person name="Jiang F."/>
            <person name="Liu H."/>
            <person name="Zhao H."/>
            <person name="Xu D."/>
            <person name="Zhang Y."/>
        </authorList>
    </citation>
    <scope>NUCLEOTIDE SEQUENCE [LARGE SCALE GENOMIC DNA]</scope>
    <source>
        <strain evidence="2">cv. Yunnan</strain>
        <tissue evidence="1">Leaves</tissue>
    </source>
</reference>
<accession>A0ACB9K255</accession>
<dbReference type="EMBL" id="CM042018">
    <property type="protein sequence ID" value="KAI3826285.1"/>
    <property type="molecule type" value="Genomic_DNA"/>
</dbReference>
<evidence type="ECO:0000313" key="2">
    <source>
        <dbReference type="Proteomes" id="UP001056120"/>
    </source>
</evidence>
<sequence>MSMSILRVRTPATKFILPERGICSAGKRNESVTDKCYNYLFNKERNESISVGNLKATTTTGGDGAEAKVAHNSEGNEIKATLGTKAGGDNWFGKLRAKAGKFNVGAFISYGDTFHHPRNLSSVLQRRSRYMKLMRVIVSEEEDGMNYFIPLAGTEPEKVDFKIRGVLMDVVAIGKDGTPQVVAELKLPQPDGEYKPGDFRTTWFHGEAKLVVTRYKDRFQTFTGATVKGE</sequence>
<name>A0ACB9K255_9ASTR</name>
<gene>
    <name evidence="1" type="ORF">L1987_00331</name>
</gene>
<comment type="caution">
    <text evidence="1">The sequence shown here is derived from an EMBL/GenBank/DDBJ whole genome shotgun (WGS) entry which is preliminary data.</text>
</comment>
<proteinExistence type="predicted"/>
<evidence type="ECO:0000313" key="1">
    <source>
        <dbReference type="EMBL" id="KAI3826285.1"/>
    </source>
</evidence>
<organism evidence="1 2">
    <name type="scientific">Smallanthus sonchifolius</name>
    <dbReference type="NCBI Taxonomy" id="185202"/>
    <lineage>
        <taxon>Eukaryota</taxon>
        <taxon>Viridiplantae</taxon>
        <taxon>Streptophyta</taxon>
        <taxon>Embryophyta</taxon>
        <taxon>Tracheophyta</taxon>
        <taxon>Spermatophyta</taxon>
        <taxon>Magnoliopsida</taxon>
        <taxon>eudicotyledons</taxon>
        <taxon>Gunneridae</taxon>
        <taxon>Pentapetalae</taxon>
        <taxon>asterids</taxon>
        <taxon>campanulids</taxon>
        <taxon>Asterales</taxon>
        <taxon>Asteraceae</taxon>
        <taxon>Asteroideae</taxon>
        <taxon>Heliantheae alliance</taxon>
        <taxon>Millerieae</taxon>
        <taxon>Smallanthus</taxon>
    </lineage>
</organism>
<reference evidence="2" key="1">
    <citation type="journal article" date="2022" name="Mol. Ecol. Resour.">
        <title>The genomes of chicory, endive, great burdock and yacon provide insights into Asteraceae palaeo-polyploidization history and plant inulin production.</title>
        <authorList>
            <person name="Fan W."/>
            <person name="Wang S."/>
            <person name="Wang H."/>
            <person name="Wang A."/>
            <person name="Jiang F."/>
            <person name="Liu H."/>
            <person name="Zhao H."/>
            <person name="Xu D."/>
            <person name="Zhang Y."/>
        </authorList>
    </citation>
    <scope>NUCLEOTIDE SEQUENCE [LARGE SCALE GENOMIC DNA]</scope>
    <source>
        <strain evidence="2">cv. Yunnan</strain>
    </source>
</reference>
<dbReference type="Proteomes" id="UP001056120">
    <property type="component" value="Linkage Group LG01"/>
</dbReference>
<keyword evidence="2" id="KW-1185">Reference proteome</keyword>